<name>A0ABU6V2E6_9FABA</name>
<evidence type="ECO:0000313" key="4">
    <source>
        <dbReference type="Proteomes" id="UP001341840"/>
    </source>
</evidence>
<accession>A0ABU6V2E6</accession>
<dbReference type="Proteomes" id="UP001341840">
    <property type="component" value="Unassembled WGS sequence"/>
</dbReference>
<keyword evidence="1" id="KW-1133">Transmembrane helix</keyword>
<evidence type="ECO:0000259" key="2">
    <source>
        <dbReference type="Pfam" id="PF24583"/>
    </source>
</evidence>
<dbReference type="Pfam" id="PF24583">
    <property type="entry name" value="DUF7610"/>
    <property type="match status" value="1"/>
</dbReference>
<organism evidence="3 4">
    <name type="scientific">Stylosanthes scabra</name>
    <dbReference type="NCBI Taxonomy" id="79078"/>
    <lineage>
        <taxon>Eukaryota</taxon>
        <taxon>Viridiplantae</taxon>
        <taxon>Streptophyta</taxon>
        <taxon>Embryophyta</taxon>
        <taxon>Tracheophyta</taxon>
        <taxon>Spermatophyta</taxon>
        <taxon>Magnoliopsida</taxon>
        <taxon>eudicotyledons</taxon>
        <taxon>Gunneridae</taxon>
        <taxon>Pentapetalae</taxon>
        <taxon>rosids</taxon>
        <taxon>fabids</taxon>
        <taxon>Fabales</taxon>
        <taxon>Fabaceae</taxon>
        <taxon>Papilionoideae</taxon>
        <taxon>50 kb inversion clade</taxon>
        <taxon>dalbergioids sensu lato</taxon>
        <taxon>Dalbergieae</taxon>
        <taxon>Pterocarpus clade</taxon>
        <taxon>Stylosanthes</taxon>
    </lineage>
</organism>
<proteinExistence type="predicted"/>
<evidence type="ECO:0000256" key="1">
    <source>
        <dbReference type="SAM" id="Phobius"/>
    </source>
</evidence>
<sequence>MTKTKKTSVLHSKLEELSSILDDLLLHAPHHQTQSHESLSKDIKNKIAFIRKLLSAEVASNSHSPPPPSISPHHLHHLSERLASMEKAFHAWDTHKTLSSQDIHIIDKDCSACSCTESCFNDEEEEEEEEVFHDDDVIDTDKAMVEFHDEEEKKNKVGGFDRIESFANYEDTEEFLEDSSGAMVERKKLLGSDEETRSRGGSSSCCAKACGFVLGMMFLMGFIIILIFCCCFLDLSVEEHSFVPLPT</sequence>
<feature type="domain" description="DUF7610" evidence="2">
    <location>
        <begin position="10"/>
        <end position="95"/>
    </location>
</feature>
<gene>
    <name evidence="3" type="ORF">PIB30_001190</name>
</gene>
<reference evidence="3 4" key="1">
    <citation type="journal article" date="2023" name="Plants (Basel)">
        <title>Bridging the Gap: Combining Genomics and Transcriptomics Approaches to Understand Stylosanthes scabra, an Orphan Legume from the Brazilian Caatinga.</title>
        <authorList>
            <person name="Ferreira-Neto J.R.C."/>
            <person name="da Silva M.D."/>
            <person name="Binneck E."/>
            <person name="de Melo N.F."/>
            <person name="da Silva R.H."/>
            <person name="de Melo A.L.T.M."/>
            <person name="Pandolfi V."/>
            <person name="Bustamante F.O."/>
            <person name="Brasileiro-Vidal A.C."/>
            <person name="Benko-Iseppon A.M."/>
        </authorList>
    </citation>
    <scope>NUCLEOTIDE SEQUENCE [LARGE SCALE GENOMIC DNA]</scope>
    <source>
        <tissue evidence="3">Leaves</tissue>
    </source>
</reference>
<comment type="caution">
    <text evidence="3">The sequence shown here is derived from an EMBL/GenBank/DDBJ whole genome shotgun (WGS) entry which is preliminary data.</text>
</comment>
<protein>
    <recommendedName>
        <fullName evidence="2">DUF7610 domain-containing protein</fullName>
    </recommendedName>
</protein>
<keyword evidence="1" id="KW-0812">Transmembrane</keyword>
<keyword evidence="4" id="KW-1185">Reference proteome</keyword>
<evidence type="ECO:0000313" key="3">
    <source>
        <dbReference type="EMBL" id="MED6167294.1"/>
    </source>
</evidence>
<keyword evidence="1" id="KW-0472">Membrane</keyword>
<dbReference type="EMBL" id="JASCZI010151037">
    <property type="protein sequence ID" value="MED6167294.1"/>
    <property type="molecule type" value="Genomic_DNA"/>
</dbReference>
<feature type="transmembrane region" description="Helical" evidence="1">
    <location>
        <begin position="212"/>
        <end position="233"/>
    </location>
</feature>
<dbReference type="InterPro" id="IPR056029">
    <property type="entry name" value="DUF7610"/>
</dbReference>